<dbReference type="PROSITE" id="PS50835">
    <property type="entry name" value="IG_LIKE"/>
    <property type="match status" value="4"/>
</dbReference>
<keyword evidence="6" id="KW-1185">Reference proteome</keyword>
<dbReference type="FunFam" id="2.60.40.10:FF:000032">
    <property type="entry name" value="palladin isoform X1"/>
    <property type="match status" value="1"/>
</dbReference>
<organism evidence="5 6">
    <name type="scientific">Ancylostoma ceylanicum</name>
    <dbReference type="NCBI Taxonomy" id="53326"/>
    <lineage>
        <taxon>Eukaryota</taxon>
        <taxon>Metazoa</taxon>
        <taxon>Ecdysozoa</taxon>
        <taxon>Nematoda</taxon>
        <taxon>Chromadorea</taxon>
        <taxon>Rhabditida</taxon>
        <taxon>Rhabditina</taxon>
        <taxon>Rhabditomorpha</taxon>
        <taxon>Strongyloidea</taxon>
        <taxon>Ancylostomatidae</taxon>
        <taxon>Ancylostomatinae</taxon>
        <taxon>Ancylostoma</taxon>
    </lineage>
</organism>
<dbReference type="InterPro" id="IPR036179">
    <property type="entry name" value="Ig-like_dom_sf"/>
</dbReference>
<dbReference type="EMBL" id="KE124975">
    <property type="protein sequence ID" value="EPB73692.1"/>
    <property type="molecule type" value="Genomic_DNA"/>
</dbReference>
<dbReference type="InterPro" id="IPR013783">
    <property type="entry name" value="Ig-like_fold"/>
</dbReference>
<dbReference type="InterPro" id="IPR050964">
    <property type="entry name" value="Striated_Muscle_Regulatory"/>
</dbReference>
<feature type="domain" description="Ig-like" evidence="4">
    <location>
        <begin position="166"/>
        <end position="247"/>
    </location>
</feature>
<dbReference type="Proteomes" id="UP000054495">
    <property type="component" value="Unassembled WGS sequence"/>
</dbReference>
<sequence>MSTRIRTEFKEDGTLTLTINEVTQQDAGEYRCMAENELGTAWTEGPIIIAAFGAAPQEGEAPDFVMPVRPVVVGEGETAVLEGKVSGKPKPTVKWVKGTPLPVIRWFKDGEELKPGDGIKIEALPDGTNRLTIDKAKIADQGNYRVEATNAAGSMSSKAPLSVQAPQTLKIKKPLQDVTTEKGTKILLSVEVEGKPKTVKWYKGTEQVTTTRYKNGKEVPDAKTTDKGDGTYELTVPNAQKEDAAEYKKKVFLFQVVVSNDAGDAESGAALTVKVPQIEVVKGLADITVPQKQTGTLEIEVNKAPKQVKWYKNGKEIAPSDKAQPKMVDDNKYQLVIPDAGKDDTADYKELSPSDKAKPEKIADNKYQLAIPDADKEDTADYKAKPEKIADNKYQLAIPDAGKDDTADYKELTPSDKAKPEKVADNKYQLVIPDTGKDDTADYKTENEPRIVKWYKNGKELAGAAAAQVKISKIDDNHYTLETKFKLVIKNATRDDTADFKVGPTTKCAQFLFSNEVKTSVVLFQVVLTNSAGDVDSSAKLTVKKAKPGVPKIIKGLEDQADLNDAGHYSVEAVNESGKVEVSVPVRTVKWTKDGVELEKDERVVMRVALDGTATLRIRDAKKSDFGQYRITAKNEGGTETSSCQVRFPVELR</sequence>
<dbReference type="SMART" id="SM00408">
    <property type="entry name" value="IGc2"/>
    <property type="match status" value="2"/>
</dbReference>
<feature type="domain" description="Ig-like" evidence="4">
    <location>
        <begin position="62"/>
        <end position="162"/>
    </location>
</feature>
<dbReference type="InterPro" id="IPR003599">
    <property type="entry name" value="Ig_sub"/>
</dbReference>
<feature type="domain" description="Ig-like" evidence="4">
    <location>
        <begin position="551"/>
        <end position="647"/>
    </location>
</feature>
<gene>
    <name evidence="5" type="ORF">ANCCEY_07206</name>
</gene>
<proteinExistence type="predicted"/>
<dbReference type="PANTHER" id="PTHR13817">
    <property type="entry name" value="TITIN"/>
    <property type="match status" value="1"/>
</dbReference>
<keyword evidence="1" id="KW-0677">Repeat</keyword>
<evidence type="ECO:0000256" key="3">
    <source>
        <dbReference type="ARBA" id="ARBA00023319"/>
    </source>
</evidence>
<protein>
    <recommendedName>
        <fullName evidence="4">Ig-like domain-containing protein</fullName>
    </recommendedName>
</protein>
<dbReference type="PANTHER" id="PTHR13817:SF164">
    <property type="entry name" value="ZORMIN, ISOFORM J"/>
    <property type="match status" value="1"/>
</dbReference>
<dbReference type="SUPFAM" id="SSF48726">
    <property type="entry name" value="Immunoglobulin"/>
    <property type="match status" value="5"/>
</dbReference>
<name>A0A0D6M1A9_9BILA</name>
<keyword evidence="2" id="KW-1015">Disulfide bond</keyword>
<dbReference type="Pfam" id="PF07679">
    <property type="entry name" value="I-set"/>
    <property type="match status" value="5"/>
</dbReference>
<evidence type="ECO:0000256" key="2">
    <source>
        <dbReference type="ARBA" id="ARBA00023157"/>
    </source>
</evidence>
<evidence type="ECO:0000256" key="1">
    <source>
        <dbReference type="ARBA" id="ARBA00022737"/>
    </source>
</evidence>
<dbReference type="AlphaFoldDB" id="A0A0D6M1A9"/>
<accession>A0A0D6M1A9</accession>
<evidence type="ECO:0000259" key="4">
    <source>
        <dbReference type="PROSITE" id="PS50835"/>
    </source>
</evidence>
<dbReference type="InterPro" id="IPR013098">
    <property type="entry name" value="Ig_I-set"/>
</dbReference>
<dbReference type="Gene3D" id="2.60.40.10">
    <property type="entry name" value="Immunoglobulins"/>
    <property type="match status" value="7"/>
</dbReference>
<dbReference type="InterPro" id="IPR007110">
    <property type="entry name" value="Ig-like_dom"/>
</dbReference>
<dbReference type="InterPro" id="IPR003598">
    <property type="entry name" value="Ig_sub2"/>
</dbReference>
<dbReference type="CDD" id="cd00096">
    <property type="entry name" value="Ig"/>
    <property type="match status" value="1"/>
</dbReference>
<evidence type="ECO:0000313" key="5">
    <source>
        <dbReference type="EMBL" id="EPB73692.1"/>
    </source>
</evidence>
<feature type="domain" description="Ig-like" evidence="4">
    <location>
        <begin position="276"/>
        <end position="348"/>
    </location>
</feature>
<keyword evidence="3" id="KW-0393">Immunoglobulin domain</keyword>
<reference evidence="5 6" key="1">
    <citation type="submission" date="2013-05" db="EMBL/GenBank/DDBJ databases">
        <title>Draft genome of the parasitic nematode Anyclostoma ceylanicum.</title>
        <authorList>
            <person name="Mitreva M."/>
        </authorList>
    </citation>
    <scope>NUCLEOTIDE SEQUENCE [LARGE SCALE GENOMIC DNA]</scope>
</reference>
<dbReference type="SMART" id="SM00409">
    <property type="entry name" value="IG"/>
    <property type="match status" value="5"/>
</dbReference>
<evidence type="ECO:0000313" key="6">
    <source>
        <dbReference type="Proteomes" id="UP000054495"/>
    </source>
</evidence>